<evidence type="ECO:0000313" key="1">
    <source>
        <dbReference type="EMBL" id="RHJ22044.1"/>
    </source>
</evidence>
<gene>
    <name evidence="1" type="ORF">DW137_09450</name>
</gene>
<name>A0A415C3I3_BIFBI</name>
<dbReference type="GO" id="GO:0016020">
    <property type="term" value="C:membrane"/>
    <property type="evidence" value="ECO:0007669"/>
    <property type="project" value="InterPro"/>
</dbReference>
<dbReference type="Proteomes" id="UP000283727">
    <property type="component" value="Unassembled WGS sequence"/>
</dbReference>
<comment type="caution">
    <text evidence="1">The sequence shown here is derived from an EMBL/GenBank/DDBJ whole genome shotgun (WGS) entry which is preliminary data.</text>
</comment>
<sequence length="299" mass="33007">MPSWDEIIGNVDNHPNGVLDNIRDEYIRKLSELRGRNVICYYSGWLQDLQGMQGSPYCALSDSDMEGFMTNIHGLDRKQGLDLILHTPGGDLAAAENLVNYLRACFDTDIVAFVPHLCMSAGTMIACSCKEIYMGRQSSIGPTDPQLMGCPAGGVIEEFNQAVRETTENPGSIPMWSQIIGKYPPTYLGDCQKAVDASQAMVAEWLETNMFSSCEDAEEKAKEVAEWLGTHANSAMHNRHITAASAKEHGLAIKDLEKESELQDVVLTIHHAYMATFERSGAKKMIENSDGKSWIRIVG</sequence>
<dbReference type="SUPFAM" id="SSF52096">
    <property type="entry name" value="ClpP/crotonase"/>
    <property type="match status" value="1"/>
</dbReference>
<dbReference type="AlphaFoldDB" id="A0A415C3I3"/>
<accession>A0A415C3I3</accession>
<dbReference type="RefSeq" id="WP_081111289.1">
    <property type="nucleotide sequence ID" value="NZ_JACTOF010000004.1"/>
</dbReference>
<organism evidence="1 2">
    <name type="scientific">Bifidobacterium bifidum</name>
    <dbReference type="NCBI Taxonomy" id="1681"/>
    <lineage>
        <taxon>Bacteria</taxon>
        <taxon>Bacillati</taxon>
        <taxon>Actinomycetota</taxon>
        <taxon>Actinomycetes</taxon>
        <taxon>Bifidobacteriales</taxon>
        <taxon>Bifidobacteriaceae</taxon>
        <taxon>Bifidobacterium</taxon>
    </lineage>
</organism>
<dbReference type="InterPro" id="IPR002825">
    <property type="entry name" value="Pept_S49_ser-pept_pro"/>
</dbReference>
<dbReference type="Pfam" id="PF01972">
    <property type="entry name" value="SDH_protease"/>
    <property type="match status" value="1"/>
</dbReference>
<proteinExistence type="predicted"/>
<dbReference type="InterPro" id="IPR029045">
    <property type="entry name" value="ClpP/crotonase-like_dom_sf"/>
</dbReference>
<dbReference type="PANTHER" id="PTHR35984:SF1">
    <property type="entry name" value="PERIPLASMIC SERINE PROTEASE"/>
    <property type="match status" value="1"/>
</dbReference>
<dbReference type="EMBL" id="QRLR01000006">
    <property type="protein sequence ID" value="RHJ22044.1"/>
    <property type="molecule type" value="Genomic_DNA"/>
</dbReference>
<evidence type="ECO:0000313" key="2">
    <source>
        <dbReference type="Proteomes" id="UP000283727"/>
    </source>
</evidence>
<reference evidence="1 2" key="1">
    <citation type="submission" date="2018-08" db="EMBL/GenBank/DDBJ databases">
        <title>A genome reference for cultivated species of the human gut microbiota.</title>
        <authorList>
            <person name="Zou Y."/>
            <person name="Xue W."/>
            <person name="Luo G."/>
        </authorList>
    </citation>
    <scope>NUCLEOTIDE SEQUENCE [LARGE SCALE GENOMIC DNA]</scope>
    <source>
        <strain evidence="1 2">AM12-10</strain>
    </source>
</reference>
<protein>
    <submittedName>
        <fullName evidence="1">S49 family peptidase</fullName>
    </submittedName>
</protein>
<dbReference type="PANTHER" id="PTHR35984">
    <property type="entry name" value="PERIPLASMIC SERINE PROTEASE"/>
    <property type="match status" value="1"/>
</dbReference>
<dbReference type="Gene3D" id="3.90.226.10">
    <property type="entry name" value="2-enoyl-CoA Hydratase, Chain A, domain 1"/>
    <property type="match status" value="1"/>
</dbReference>